<gene>
    <name evidence="6" type="ORF">Q664_13690</name>
</gene>
<dbReference type="EMBL" id="JPMI01000080">
    <property type="protein sequence ID" value="KFA92655.1"/>
    <property type="molecule type" value="Genomic_DNA"/>
</dbReference>
<dbReference type="SUPFAM" id="SSF51735">
    <property type="entry name" value="NAD(P)-binding Rossmann-fold domains"/>
    <property type="match status" value="1"/>
</dbReference>
<dbReference type="CDD" id="cd07820">
    <property type="entry name" value="SRPBCC_3"/>
    <property type="match status" value="1"/>
</dbReference>
<dbReference type="RefSeq" id="WP_043394354.1">
    <property type="nucleotide sequence ID" value="NZ_JPMI01000080.1"/>
</dbReference>
<evidence type="ECO:0000259" key="5">
    <source>
        <dbReference type="Pfam" id="PF08338"/>
    </source>
</evidence>
<dbReference type="InterPro" id="IPR005031">
    <property type="entry name" value="COQ10_START"/>
</dbReference>
<dbReference type="Proteomes" id="UP000028547">
    <property type="component" value="Unassembled WGS sequence"/>
</dbReference>
<proteinExistence type="inferred from homology"/>
<evidence type="ECO:0000256" key="1">
    <source>
        <dbReference type="ARBA" id="ARBA00008918"/>
    </source>
</evidence>
<dbReference type="InterPro" id="IPR010099">
    <property type="entry name" value="SDR39U1"/>
</dbReference>
<dbReference type="PANTHER" id="PTHR11092">
    <property type="entry name" value="SUGAR NUCLEOTIDE EPIMERASE RELATED"/>
    <property type="match status" value="1"/>
</dbReference>
<dbReference type="SUPFAM" id="SSF55961">
    <property type="entry name" value="Bet v1-like"/>
    <property type="match status" value="1"/>
</dbReference>
<evidence type="ECO:0000313" key="7">
    <source>
        <dbReference type="Proteomes" id="UP000028547"/>
    </source>
</evidence>
<name>A0A084SW20_9BACT</name>
<evidence type="ECO:0000259" key="4">
    <source>
        <dbReference type="Pfam" id="PF03364"/>
    </source>
</evidence>
<feature type="domain" description="DUF1731" evidence="5">
    <location>
        <begin position="409"/>
        <end position="454"/>
    </location>
</feature>
<feature type="domain" description="Coenzyme Q-binding protein COQ10 START" evidence="4">
    <location>
        <begin position="15"/>
        <end position="139"/>
    </location>
</feature>
<dbReference type="NCBIfam" id="TIGR01777">
    <property type="entry name" value="yfcH"/>
    <property type="match status" value="1"/>
</dbReference>
<evidence type="ECO:0000256" key="2">
    <source>
        <dbReference type="ARBA" id="ARBA00009353"/>
    </source>
</evidence>
<sequence>MGKSQVFEARSQMPVGAGEVFAWHAREGAFQRLTPPWEPVEVVERQGDGIREGTRVVLRMKMGPVALPWVARHTRYIPGSLFQDEQVSGPFAKWVHTHRMWDEPAGGGVLEDEVEYALPVGALGRVVGGGYARQRLERIFAYRHAVTREDLRRHAAFAGQPPLTVAVSGASGLVGSALVPFLTTGGHRVRRLVRGRPEAGDIAWAPGKGEMDMVALEGVDAVVHLAGAPIAEGRWTEERKELIRRSRVEGTRVLCESLARLARPPKVLVSVSAMGFYGHRGDEVLTESSPPGEGFLAEVTREWEAATAPAQQAGIRVVHLRLGVVLGSGGGALAKMLPAFQAGAGGRIGDGRQWMSWVSLEDVLGLLHFALFTPGLRGPVNAVAPQAVRQEDFARTLGHVLSRPAVMPLPAAAVRAAFGEMGEETLLLSSHVRPEVAERQGFTFLHPTLEQALRFTLGKTREGPRFRHG</sequence>
<reference evidence="6 7" key="1">
    <citation type="submission" date="2014-07" db="EMBL/GenBank/DDBJ databases">
        <title>Draft Genome Sequence of Gephyronic Acid Producer, Cystobacter violaceus Strain Cb vi76.</title>
        <authorList>
            <person name="Stevens D.C."/>
            <person name="Young J."/>
            <person name="Carmichael R."/>
            <person name="Tan J."/>
            <person name="Taylor R.E."/>
        </authorList>
    </citation>
    <scope>NUCLEOTIDE SEQUENCE [LARGE SCALE GENOMIC DNA]</scope>
    <source>
        <strain evidence="6 7">Cb vi76</strain>
    </source>
</reference>
<accession>A0A084SW20</accession>
<comment type="similarity">
    <text evidence="1">Belongs to the ribosome association toxin RatA family.</text>
</comment>
<evidence type="ECO:0000313" key="6">
    <source>
        <dbReference type="EMBL" id="KFA92655.1"/>
    </source>
</evidence>
<dbReference type="Gene3D" id="3.30.530.20">
    <property type="match status" value="1"/>
</dbReference>
<dbReference type="Pfam" id="PF03364">
    <property type="entry name" value="Polyketide_cyc"/>
    <property type="match status" value="1"/>
</dbReference>
<dbReference type="InterPro" id="IPR013549">
    <property type="entry name" value="DUF1731"/>
</dbReference>
<dbReference type="PANTHER" id="PTHR11092:SF0">
    <property type="entry name" value="EPIMERASE FAMILY PROTEIN SDR39U1"/>
    <property type="match status" value="1"/>
</dbReference>
<dbReference type="Pfam" id="PF08338">
    <property type="entry name" value="DUF1731"/>
    <property type="match status" value="1"/>
</dbReference>
<dbReference type="InterPro" id="IPR001509">
    <property type="entry name" value="Epimerase_deHydtase"/>
</dbReference>
<feature type="domain" description="NAD-dependent epimerase/dehydratase" evidence="3">
    <location>
        <begin position="166"/>
        <end position="371"/>
    </location>
</feature>
<evidence type="ECO:0000259" key="3">
    <source>
        <dbReference type="Pfam" id="PF01370"/>
    </source>
</evidence>
<dbReference type="Gene3D" id="3.40.50.720">
    <property type="entry name" value="NAD(P)-binding Rossmann-like Domain"/>
    <property type="match status" value="1"/>
</dbReference>
<dbReference type="InterPro" id="IPR023393">
    <property type="entry name" value="START-like_dom_sf"/>
</dbReference>
<protein>
    <submittedName>
        <fullName evidence="6">Nucleoside-diphosphate sugar epimerase</fullName>
    </submittedName>
</protein>
<organism evidence="6 7">
    <name type="scientific">Archangium violaceum Cb vi76</name>
    <dbReference type="NCBI Taxonomy" id="1406225"/>
    <lineage>
        <taxon>Bacteria</taxon>
        <taxon>Pseudomonadati</taxon>
        <taxon>Myxococcota</taxon>
        <taxon>Myxococcia</taxon>
        <taxon>Myxococcales</taxon>
        <taxon>Cystobacterineae</taxon>
        <taxon>Archangiaceae</taxon>
        <taxon>Archangium</taxon>
    </lineage>
</organism>
<comment type="caution">
    <text evidence="6">The sequence shown here is derived from an EMBL/GenBank/DDBJ whole genome shotgun (WGS) entry which is preliminary data.</text>
</comment>
<dbReference type="Pfam" id="PF01370">
    <property type="entry name" value="Epimerase"/>
    <property type="match status" value="1"/>
</dbReference>
<dbReference type="AlphaFoldDB" id="A0A084SW20"/>
<comment type="similarity">
    <text evidence="2">Belongs to the NAD(P)-dependent epimerase/dehydratase family. SDR39U1 subfamily.</text>
</comment>
<dbReference type="InterPro" id="IPR036291">
    <property type="entry name" value="NAD(P)-bd_dom_sf"/>
</dbReference>